<dbReference type="PROSITE" id="PS51217">
    <property type="entry name" value="UVRD_HELICASE_CTER"/>
    <property type="match status" value="1"/>
</dbReference>
<evidence type="ECO:0000256" key="4">
    <source>
        <dbReference type="ARBA" id="ARBA00022840"/>
    </source>
</evidence>
<evidence type="ECO:0000256" key="5">
    <source>
        <dbReference type="PROSITE-ProRule" id="PRU00560"/>
    </source>
</evidence>
<dbReference type="Pfam" id="PF00580">
    <property type="entry name" value="UvrD-helicase"/>
    <property type="match status" value="1"/>
</dbReference>
<dbReference type="PROSITE" id="PS51198">
    <property type="entry name" value="UVRD_HELICASE_ATP_BIND"/>
    <property type="match status" value="1"/>
</dbReference>
<dbReference type="SUPFAM" id="SSF52540">
    <property type="entry name" value="P-loop containing nucleoside triphosphate hydrolases"/>
    <property type="match status" value="1"/>
</dbReference>
<feature type="compositionally biased region" description="Basic and acidic residues" evidence="6">
    <location>
        <begin position="430"/>
        <end position="445"/>
    </location>
</feature>
<dbReference type="Proteomes" id="UP001600894">
    <property type="component" value="Unassembled WGS sequence"/>
</dbReference>
<dbReference type="InterPro" id="IPR013986">
    <property type="entry name" value="DExx_box_DNA_helicase_dom_sf"/>
</dbReference>
<dbReference type="InterPro" id="IPR027417">
    <property type="entry name" value="P-loop_NTPase"/>
</dbReference>
<dbReference type="Gene3D" id="3.20.20.140">
    <property type="entry name" value="Metal-dependent hydrolases"/>
    <property type="match status" value="1"/>
</dbReference>
<dbReference type="InterPro" id="IPR014016">
    <property type="entry name" value="UvrD-like_ATP-bd"/>
</dbReference>
<dbReference type="RefSeq" id="WP_390469227.1">
    <property type="nucleotide sequence ID" value="NZ_BAABXL010000001.1"/>
</dbReference>
<keyword evidence="3 5" id="KW-0347">Helicase</keyword>
<dbReference type="Pfam" id="PF13361">
    <property type="entry name" value="UvrD_C"/>
    <property type="match status" value="2"/>
</dbReference>
<evidence type="ECO:0000259" key="7">
    <source>
        <dbReference type="PROSITE" id="PS51198"/>
    </source>
</evidence>
<evidence type="ECO:0000313" key="10">
    <source>
        <dbReference type="Proteomes" id="UP001600894"/>
    </source>
</evidence>
<comment type="caution">
    <text evidence="9">The sequence shown here is derived from an EMBL/GenBank/DDBJ whole genome shotgun (WGS) entry which is preliminary data.</text>
</comment>
<dbReference type="PANTHER" id="PTHR40084">
    <property type="entry name" value="PHOSPHOHYDROLASE, PHP FAMILY"/>
    <property type="match status" value="1"/>
</dbReference>
<keyword evidence="2 5" id="KW-0378">Hydrolase</keyword>
<dbReference type="CDD" id="cd18807">
    <property type="entry name" value="SF1_C_UvrD"/>
    <property type="match status" value="1"/>
</dbReference>
<feature type="region of interest" description="Disordered" evidence="6">
    <location>
        <begin position="426"/>
        <end position="445"/>
    </location>
</feature>
<feature type="domain" description="UvrD-like helicase C-terminal" evidence="8">
    <location>
        <begin position="764"/>
        <end position="1004"/>
    </location>
</feature>
<evidence type="ECO:0000313" key="9">
    <source>
        <dbReference type="EMBL" id="GAA6267512.1"/>
    </source>
</evidence>
<feature type="binding site" evidence="5">
    <location>
        <begin position="510"/>
        <end position="517"/>
    </location>
    <ligand>
        <name>ATP</name>
        <dbReference type="ChEBI" id="CHEBI:30616"/>
    </ligand>
</feature>
<dbReference type="PANTHER" id="PTHR40084:SF1">
    <property type="entry name" value="PHOSPHOTRANSFERASE"/>
    <property type="match status" value="1"/>
</dbReference>
<dbReference type="SUPFAM" id="SSF89550">
    <property type="entry name" value="PHP domain-like"/>
    <property type="match status" value="1"/>
</dbReference>
<evidence type="ECO:0000256" key="6">
    <source>
        <dbReference type="SAM" id="MobiDB-lite"/>
    </source>
</evidence>
<organism evidence="9 10">
    <name type="scientific">Enterocloster alcoholdehydrogenati</name>
    <dbReference type="NCBI Taxonomy" id="2547410"/>
    <lineage>
        <taxon>Bacteria</taxon>
        <taxon>Bacillati</taxon>
        <taxon>Bacillota</taxon>
        <taxon>Clostridia</taxon>
        <taxon>Lachnospirales</taxon>
        <taxon>Lachnospiraceae</taxon>
        <taxon>Enterocloster</taxon>
    </lineage>
</organism>
<dbReference type="Gene3D" id="1.10.10.160">
    <property type="match status" value="1"/>
</dbReference>
<evidence type="ECO:0000256" key="1">
    <source>
        <dbReference type="ARBA" id="ARBA00022741"/>
    </source>
</evidence>
<dbReference type="CDD" id="cd19067">
    <property type="entry name" value="PfuEndoQ-like"/>
    <property type="match status" value="1"/>
</dbReference>
<dbReference type="EMBL" id="BAABXL010000001">
    <property type="protein sequence ID" value="GAA6267512.1"/>
    <property type="molecule type" value="Genomic_DNA"/>
</dbReference>
<accession>A0ABQ0AU18</accession>
<reference evidence="9 10" key="1">
    <citation type="submission" date="2024-04" db="EMBL/GenBank/DDBJ databases">
        <title>Defined microbial consortia suppress multidrug-resistant proinflammatory Enterobacteriaceae via ecological control.</title>
        <authorList>
            <person name="Furuichi M."/>
            <person name="Kawaguchi T."/>
            <person name="Pust M."/>
            <person name="Yasuma K."/>
            <person name="Plichta D."/>
            <person name="Hasegawa N."/>
            <person name="Ohya T."/>
            <person name="Bhattarai S."/>
            <person name="Sasajima S."/>
            <person name="Aoto Y."/>
            <person name="Tuganbaev T."/>
            <person name="Yaginuma M."/>
            <person name="Ueda M."/>
            <person name="Okahashi N."/>
            <person name="Amafuji K."/>
            <person name="Kiridooshi Y."/>
            <person name="Sugita K."/>
            <person name="Strazar M."/>
            <person name="Skelly A."/>
            <person name="Suda W."/>
            <person name="Hattori M."/>
            <person name="Nakamoto N."/>
            <person name="Caballero S."/>
            <person name="Norman J."/>
            <person name="Olle B."/>
            <person name="Tanoue T."/>
            <person name="Arita M."/>
            <person name="Bucci V."/>
            <person name="Atarashi K."/>
            <person name="Xavier R."/>
            <person name="Honda K."/>
        </authorList>
    </citation>
    <scope>NUCLEOTIDE SEQUENCE [LARGE SCALE GENOMIC DNA]</scope>
    <source>
        <strain evidence="10">f13</strain>
    </source>
</reference>
<dbReference type="InterPro" id="IPR016195">
    <property type="entry name" value="Pol/histidinol_Pase-like"/>
</dbReference>
<dbReference type="CDD" id="cd17932">
    <property type="entry name" value="DEXQc_UvrD"/>
    <property type="match status" value="1"/>
</dbReference>
<gene>
    <name evidence="9" type="ORF">F130042H8_05720</name>
</gene>
<proteinExistence type="predicted"/>
<keyword evidence="10" id="KW-1185">Reference proteome</keyword>
<dbReference type="InterPro" id="IPR014017">
    <property type="entry name" value="DNA_helicase_UvrD-like_C"/>
</dbReference>
<protein>
    <submittedName>
        <fullName evidence="9">UvrD-helicase domain-containing protein</fullName>
    </submittedName>
</protein>
<keyword evidence="4 5" id="KW-0067">ATP-binding</keyword>
<name>A0ABQ0AU18_9FIRM</name>
<dbReference type="Gene3D" id="3.40.50.300">
    <property type="entry name" value="P-loop containing nucleotide triphosphate hydrolases"/>
    <property type="match status" value="3"/>
</dbReference>
<dbReference type="Gene3D" id="1.10.486.10">
    <property type="entry name" value="PCRA, domain 4"/>
    <property type="match status" value="1"/>
</dbReference>
<keyword evidence="1 5" id="KW-0547">Nucleotide-binding</keyword>
<feature type="domain" description="UvrD-like helicase ATP-binding" evidence="7">
    <location>
        <begin position="489"/>
        <end position="763"/>
    </location>
</feature>
<evidence type="ECO:0000259" key="8">
    <source>
        <dbReference type="PROSITE" id="PS51217"/>
    </source>
</evidence>
<sequence>MYIADLHIHSRYSRATSRELTPEQLDLQARRKGIQLLGTGDFTHPAWREELFEKLIPAEEGLYQLREGCVLEPESDAARTRFVISGEISSIYKQDGKVRKVHSLILLPGLEDAVKLSAKLESIGNIHSDGRPILGLSCHDLLEIMLEVCPKGMFIPAHIWTPHFSMFGAFSGFDRVEDCFGELTPYIHAVETGLSSDPPMNWRLSALDRFQLISNSDAHSPAKLGREANLLSSDLSYEGLKMAVETGTGLEGTIEFFPEEGKYHFDGHRKCHICLNPAEAERCGGICPVCKKKITMGVSHRIDQLADRPEGFLPCSRKTFESLVPLAEVIAASTGRCVSSKKVQAEYEKMVRELGTEFTVLRELPIEDIKRHSGHLIAEGIRRLREGKVTRLPGFDGEYGVIKLFESNEIANPDGQMSFAELFSENLKNGTEKPADTGDGESKARRREMMLSGEKNGSEDKRAGNQAAGIKNETISAALPAAVAGDFLDCLNEEQRRAADVWARCMAVIAGPGTGKTGTLTARIRCLMEKRRVKGSEITAVTFSNQAAGELRERLQREMPHRRAVSQIQAGTFHSICLAFLGAAGMECRIADRQELLDLAADVIEERKLDIRPAEFIEYVSREKNRCGLEPAEDCHTKKTEELEEPLKNAVCIYEERMKEEKLFDFDDLLIETLRLLLWENEQVRQLCTHFKYLLVDEFQDISPLQYRLIQEWNRDGKELFVIGDPDQSIYGFRGSDPGCFERLLKEMPETEVVRLHKNYRSTTQITRASCGLISHNPGNERVFEAVCGNGLPLRIVRAGGRRSEGIFAAREISRMIGGIDMLDAQEREMMEQRQVRSFADIAVLCRTNRQTEAMEEYLRTEGIPYIVRGRGSFLQEKTVLEALAFFRMLCREIKQQQEEDADVRERLELEKGMGAELLHFLQEKYRTRWKKKPEELMKSWMADRKLMEDEPLSKLLSMAVFYKNIEELLDALARGVESDLKRCGGKHYTADAVSLMTLHASKGLEFPAVIIMGVRKYSIPLEYSGEKGQAAQTADLSFALQEERRLLYVGMTRAREELILVTSGEPSAFLKEIPADAALCKQAPGTERPEVKQLSLFDFM</sequence>
<evidence type="ECO:0000256" key="2">
    <source>
        <dbReference type="ARBA" id="ARBA00022801"/>
    </source>
</evidence>
<evidence type="ECO:0000256" key="3">
    <source>
        <dbReference type="ARBA" id="ARBA00022806"/>
    </source>
</evidence>